<evidence type="ECO:0008006" key="4">
    <source>
        <dbReference type="Google" id="ProtNLM"/>
    </source>
</evidence>
<gene>
    <name evidence="2" type="ORF">FVR03_00425</name>
</gene>
<sequence length="142" mass="16062">MNKNNLFLVLAAFAAMATASCSKKPFDVERVEVAQGQTFSICLDQALPPERQYFYSIQFVTKDSLRYTTVGPLTADSTATDNCFTETKFRYSMSAYADETISAIENISNQNLDTCRVQIYTDRQLEQGKMVLEKVFTAEDFK</sequence>
<organism evidence="2 3">
    <name type="scientific">Pontibacter qinzhouensis</name>
    <dbReference type="NCBI Taxonomy" id="2603253"/>
    <lineage>
        <taxon>Bacteria</taxon>
        <taxon>Pseudomonadati</taxon>
        <taxon>Bacteroidota</taxon>
        <taxon>Cytophagia</taxon>
        <taxon>Cytophagales</taxon>
        <taxon>Hymenobacteraceae</taxon>
        <taxon>Pontibacter</taxon>
    </lineage>
</organism>
<feature type="chain" id="PRO_5022731916" description="Lipoprotein" evidence="1">
    <location>
        <begin position="20"/>
        <end position="142"/>
    </location>
</feature>
<accession>A0A5C8KD65</accession>
<keyword evidence="1" id="KW-0732">Signal</keyword>
<dbReference type="PROSITE" id="PS51257">
    <property type="entry name" value="PROKAR_LIPOPROTEIN"/>
    <property type="match status" value="1"/>
</dbReference>
<evidence type="ECO:0000313" key="2">
    <source>
        <dbReference type="EMBL" id="TXK52874.1"/>
    </source>
</evidence>
<keyword evidence="3" id="KW-1185">Reference proteome</keyword>
<protein>
    <recommendedName>
        <fullName evidence="4">Lipoprotein</fullName>
    </recommendedName>
</protein>
<dbReference type="EMBL" id="VRTY01000001">
    <property type="protein sequence ID" value="TXK52874.1"/>
    <property type="molecule type" value="Genomic_DNA"/>
</dbReference>
<dbReference type="Proteomes" id="UP000321926">
    <property type="component" value="Unassembled WGS sequence"/>
</dbReference>
<reference evidence="2 3" key="1">
    <citation type="submission" date="2019-08" db="EMBL/GenBank/DDBJ databases">
        <authorList>
            <person name="Shi S."/>
        </authorList>
    </citation>
    <scope>NUCLEOTIDE SEQUENCE [LARGE SCALE GENOMIC DNA]</scope>
    <source>
        <strain evidence="2 3">GY10130</strain>
    </source>
</reference>
<dbReference type="RefSeq" id="WP_147919778.1">
    <property type="nucleotide sequence ID" value="NZ_VRTY01000001.1"/>
</dbReference>
<proteinExistence type="predicted"/>
<dbReference type="AlphaFoldDB" id="A0A5C8KD65"/>
<feature type="signal peptide" evidence="1">
    <location>
        <begin position="1"/>
        <end position="19"/>
    </location>
</feature>
<comment type="caution">
    <text evidence="2">The sequence shown here is derived from an EMBL/GenBank/DDBJ whole genome shotgun (WGS) entry which is preliminary data.</text>
</comment>
<evidence type="ECO:0000313" key="3">
    <source>
        <dbReference type="Proteomes" id="UP000321926"/>
    </source>
</evidence>
<evidence type="ECO:0000256" key="1">
    <source>
        <dbReference type="SAM" id="SignalP"/>
    </source>
</evidence>
<name>A0A5C8KD65_9BACT</name>
<dbReference type="OrthoDB" id="9867007at2"/>